<dbReference type="Gene3D" id="3.40.50.80">
    <property type="entry name" value="Nucleotide-binding domain of ferredoxin-NADP reductase (FNR) module"/>
    <property type="match status" value="1"/>
</dbReference>
<keyword evidence="6" id="KW-0560">Oxidoreductase</keyword>
<organism evidence="11 12">
    <name type="scientific">Curvibacter microcysteis</name>
    <dbReference type="NCBI Taxonomy" id="3026419"/>
    <lineage>
        <taxon>Bacteria</taxon>
        <taxon>Pseudomonadati</taxon>
        <taxon>Pseudomonadota</taxon>
        <taxon>Betaproteobacteria</taxon>
        <taxon>Burkholderiales</taxon>
        <taxon>Comamonadaceae</taxon>
        <taxon>Curvibacter</taxon>
    </lineage>
</organism>
<proteinExistence type="predicted"/>
<feature type="domain" description="FAD-binding FR-type" evidence="10">
    <location>
        <begin position="3"/>
        <end position="104"/>
    </location>
</feature>
<dbReference type="InterPro" id="IPR012675">
    <property type="entry name" value="Beta-grasp_dom_sf"/>
</dbReference>
<dbReference type="CDD" id="cd00207">
    <property type="entry name" value="fer2"/>
    <property type="match status" value="1"/>
</dbReference>
<evidence type="ECO:0000256" key="2">
    <source>
        <dbReference type="ARBA" id="ARBA00022630"/>
    </source>
</evidence>
<dbReference type="Pfam" id="PF00111">
    <property type="entry name" value="Fer2"/>
    <property type="match status" value="1"/>
</dbReference>
<evidence type="ECO:0000256" key="5">
    <source>
        <dbReference type="ARBA" id="ARBA00022723"/>
    </source>
</evidence>
<evidence type="ECO:0000256" key="7">
    <source>
        <dbReference type="ARBA" id="ARBA00023004"/>
    </source>
</evidence>
<evidence type="ECO:0000256" key="3">
    <source>
        <dbReference type="ARBA" id="ARBA00022643"/>
    </source>
</evidence>
<dbReference type="InterPro" id="IPR006058">
    <property type="entry name" value="2Fe2S_fd_BS"/>
</dbReference>
<evidence type="ECO:0000259" key="9">
    <source>
        <dbReference type="PROSITE" id="PS51085"/>
    </source>
</evidence>
<dbReference type="InterPro" id="IPR036010">
    <property type="entry name" value="2Fe-2S_ferredoxin-like_sf"/>
</dbReference>
<keyword evidence="3" id="KW-0288">FMN</keyword>
<dbReference type="CDD" id="cd06185">
    <property type="entry name" value="PDR_like"/>
    <property type="match status" value="1"/>
</dbReference>
<evidence type="ECO:0000259" key="10">
    <source>
        <dbReference type="PROSITE" id="PS51384"/>
    </source>
</evidence>
<evidence type="ECO:0000313" key="11">
    <source>
        <dbReference type="EMBL" id="MDD0814314.1"/>
    </source>
</evidence>
<dbReference type="Gene3D" id="3.10.20.30">
    <property type="match status" value="1"/>
</dbReference>
<dbReference type="InterPro" id="IPR017927">
    <property type="entry name" value="FAD-bd_FR_type"/>
</dbReference>
<feature type="domain" description="2Fe-2S ferredoxin-type" evidence="9">
    <location>
        <begin position="235"/>
        <end position="320"/>
    </location>
</feature>
<dbReference type="PANTHER" id="PTHR47354:SF1">
    <property type="entry name" value="CARNITINE MONOOXYGENASE REDUCTASE SUBUNIT"/>
    <property type="match status" value="1"/>
</dbReference>
<dbReference type="PANTHER" id="PTHR47354">
    <property type="entry name" value="NADH OXIDOREDUCTASE HCR"/>
    <property type="match status" value="1"/>
</dbReference>
<evidence type="ECO:0000256" key="1">
    <source>
        <dbReference type="ARBA" id="ARBA00001917"/>
    </source>
</evidence>
<comment type="cofactor">
    <cofactor evidence="1">
        <name>FMN</name>
        <dbReference type="ChEBI" id="CHEBI:58210"/>
    </cofactor>
</comment>
<evidence type="ECO:0000313" key="12">
    <source>
        <dbReference type="Proteomes" id="UP001528672"/>
    </source>
</evidence>
<evidence type="ECO:0000256" key="4">
    <source>
        <dbReference type="ARBA" id="ARBA00022714"/>
    </source>
</evidence>
<dbReference type="PROSITE" id="PS51384">
    <property type="entry name" value="FAD_FR"/>
    <property type="match status" value="1"/>
</dbReference>
<dbReference type="PROSITE" id="PS51085">
    <property type="entry name" value="2FE2S_FER_2"/>
    <property type="match status" value="1"/>
</dbReference>
<dbReference type="PRINTS" id="PR00409">
    <property type="entry name" value="PHDIOXRDTASE"/>
</dbReference>
<evidence type="ECO:0000256" key="6">
    <source>
        <dbReference type="ARBA" id="ARBA00023002"/>
    </source>
</evidence>
<dbReference type="EMBL" id="JAQSIO010000002">
    <property type="protein sequence ID" value="MDD0814314.1"/>
    <property type="molecule type" value="Genomic_DNA"/>
</dbReference>
<keyword evidence="4" id="KW-0001">2Fe-2S</keyword>
<dbReference type="SUPFAM" id="SSF54292">
    <property type="entry name" value="2Fe-2S ferredoxin-like"/>
    <property type="match status" value="1"/>
</dbReference>
<evidence type="ECO:0000256" key="8">
    <source>
        <dbReference type="ARBA" id="ARBA00023014"/>
    </source>
</evidence>
<keyword evidence="7" id="KW-0408">Iron</keyword>
<dbReference type="RefSeq" id="WP_273925932.1">
    <property type="nucleotide sequence ID" value="NZ_JAQSIO010000002.1"/>
</dbReference>
<comment type="caution">
    <text evidence="11">The sequence shown here is derived from an EMBL/GenBank/DDBJ whole genome shotgun (WGS) entry which is preliminary data.</text>
</comment>
<gene>
    <name evidence="11" type="ORF">PSQ39_06690</name>
</gene>
<dbReference type="Proteomes" id="UP001528672">
    <property type="component" value="Unassembled WGS sequence"/>
</dbReference>
<dbReference type="InterPro" id="IPR050415">
    <property type="entry name" value="MRET"/>
</dbReference>
<dbReference type="InterPro" id="IPR039261">
    <property type="entry name" value="FNR_nucleotide-bd"/>
</dbReference>
<dbReference type="SUPFAM" id="SSF63380">
    <property type="entry name" value="Riboflavin synthase domain-like"/>
    <property type="match status" value="1"/>
</dbReference>
<keyword evidence="2" id="KW-0285">Flavoprotein</keyword>
<reference evidence="11 12" key="1">
    <citation type="submission" date="2023-02" db="EMBL/GenBank/DDBJ databases">
        <title>Bacterial whole genome sequence for Curvibacter sp. HBC28.</title>
        <authorList>
            <person name="Le V."/>
            <person name="Ko S.-R."/>
            <person name="Ahn C.-Y."/>
            <person name="Oh H.-M."/>
        </authorList>
    </citation>
    <scope>NUCLEOTIDE SEQUENCE [LARGE SCALE GENOMIC DNA]</scope>
    <source>
        <strain evidence="11 12">HBC28</strain>
    </source>
</reference>
<keyword evidence="12" id="KW-1185">Reference proteome</keyword>
<keyword evidence="8" id="KW-0411">Iron-sulfur</keyword>
<dbReference type="Gene3D" id="2.40.30.10">
    <property type="entry name" value="Translation factors"/>
    <property type="match status" value="1"/>
</dbReference>
<name>A0ABT5MCL2_9BURK</name>
<dbReference type="SUPFAM" id="SSF52343">
    <property type="entry name" value="Ferredoxin reductase-like, C-terminal NADP-linked domain"/>
    <property type="match status" value="1"/>
</dbReference>
<accession>A0ABT5MCL2</accession>
<dbReference type="PROSITE" id="PS00197">
    <property type="entry name" value="2FE2S_FER_1"/>
    <property type="match status" value="1"/>
</dbReference>
<protein>
    <submittedName>
        <fullName evidence="11">PDR/VanB family oxidoreductase</fullName>
    </submittedName>
</protein>
<dbReference type="Pfam" id="PF22290">
    <property type="entry name" value="DmmA-like_N"/>
    <property type="match status" value="1"/>
</dbReference>
<dbReference type="InterPro" id="IPR001041">
    <property type="entry name" value="2Fe-2S_ferredoxin-type"/>
</dbReference>
<keyword evidence="5" id="KW-0479">Metal-binding</keyword>
<sequence>MTATTLTVRLARKSAETEHICRLELEPLPGQSLPTFTPGAHLDLHLAPGLVRPYSLVNAPEEGGVYRLGVLLDPASRGGSRAVHALQAGQTLSISAPVNHFELAPQAGHHLLLGGGIGITPLLSMAQHLAQQGQSFSLHYSARSPEQAAFMPRLAEPDLQPHVHTHFDSGAPDQQLDLAALLAAPQPSTHLYVCGPKGYMDAVLGAARRAGWPEAQLHSEVFQATVERLADDAEFDVEIASTGLVVTVPPELSIAQALEQAGVRLMTSCEQGVCGTCLTRVLAGQPDHRDSYLSEEEQAANDQFLPCCSRSRSARLVLDL</sequence>
<dbReference type="InterPro" id="IPR054582">
    <property type="entry name" value="DmmA-like_N"/>
</dbReference>
<dbReference type="InterPro" id="IPR017938">
    <property type="entry name" value="Riboflavin_synthase-like_b-brl"/>
</dbReference>